<evidence type="ECO:0000256" key="1">
    <source>
        <dbReference type="SAM" id="MobiDB-lite"/>
    </source>
</evidence>
<feature type="compositionally biased region" description="Low complexity" evidence="1">
    <location>
        <begin position="28"/>
        <end position="41"/>
    </location>
</feature>
<feature type="compositionally biased region" description="Pro residues" evidence="1">
    <location>
        <begin position="42"/>
        <end position="55"/>
    </location>
</feature>
<comment type="caution">
    <text evidence="2">The sequence shown here is derived from an EMBL/GenBank/DDBJ whole genome shotgun (WGS) entry which is preliminary data.</text>
</comment>
<dbReference type="AlphaFoldDB" id="A0A830C678"/>
<feature type="compositionally biased region" description="Low complexity" evidence="1">
    <location>
        <begin position="56"/>
        <end position="82"/>
    </location>
</feature>
<sequence>MLPLAQGASSSPWSTTAPSPSRLPFSPTPATQPSSAAASPSSPSPTTPSPPPCPTGPTASGPALATPTPTPASLEPPATQHPPRVRRPRRRHPRHHGAVLPPPRQRRPLLLRRQPRRRLQHPHDSDAPRGEGSLPGGGVQSGSARHVYTRASGEWPTARGGGWGARAAASPSAGTITTARTHVGRPATQSSSSMLAQQPSPTRTIPLNHPRLLGAA</sequence>
<protein>
    <submittedName>
        <fullName evidence="2">Osmotin-like protein</fullName>
    </submittedName>
</protein>
<accession>A0A830C678</accession>
<feature type="compositionally biased region" description="Polar residues" evidence="1">
    <location>
        <begin position="187"/>
        <end position="205"/>
    </location>
</feature>
<organism evidence="2 3">
    <name type="scientific">Phtheirospermum japonicum</name>
    <dbReference type="NCBI Taxonomy" id="374723"/>
    <lineage>
        <taxon>Eukaryota</taxon>
        <taxon>Viridiplantae</taxon>
        <taxon>Streptophyta</taxon>
        <taxon>Embryophyta</taxon>
        <taxon>Tracheophyta</taxon>
        <taxon>Spermatophyta</taxon>
        <taxon>Magnoliopsida</taxon>
        <taxon>eudicotyledons</taxon>
        <taxon>Gunneridae</taxon>
        <taxon>Pentapetalae</taxon>
        <taxon>asterids</taxon>
        <taxon>lamiids</taxon>
        <taxon>Lamiales</taxon>
        <taxon>Orobanchaceae</taxon>
        <taxon>Orobanchaceae incertae sedis</taxon>
        <taxon>Phtheirospermum</taxon>
    </lineage>
</organism>
<dbReference type="EMBL" id="BMAC01000375">
    <property type="protein sequence ID" value="GFP95140.1"/>
    <property type="molecule type" value="Genomic_DNA"/>
</dbReference>
<gene>
    <name evidence="2" type="ORF">PHJA_001658400</name>
</gene>
<dbReference type="Proteomes" id="UP000653305">
    <property type="component" value="Unassembled WGS sequence"/>
</dbReference>
<name>A0A830C678_9LAMI</name>
<evidence type="ECO:0000313" key="3">
    <source>
        <dbReference type="Proteomes" id="UP000653305"/>
    </source>
</evidence>
<feature type="compositionally biased region" description="Basic residues" evidence="1">
    <location>
        <begin position="104"/>
        <end position="120"/>
    </location>
</feature>
<feature type="compositionally biased region" description="Low complexity" evidence="1">
    <location>
        <begin position="8"/>
        <end position="20"/>
    </location>
</feature>
<reference evidence="2" key="1">
    <citation type="submission" date="2020-07" db="EMBL/GenBank/DDBJ databases">
        <title>Ethylene signaling mediates host invasion by parasitic plants.</title>
        <authorList>
            <person name="Yoshida S."/>
        </authorList>
    </citation>
    <scope>NUCLEOTIDE SEQUENCE</scope>
    <source>
        <strain evidence="2">Okayama</strain>
    </source>
</reference>
<keyword evidence="3" id="KW-1185">Reference proteome</keyword>
<feature type="compositionally biased region" description="Low complexity" evidence="1">
    <location>
        <begin position="165"/>
        <end position="175"/>
    </location>
</feature>
<feature type="compositionally biased region" description="Basic residues" evidence="1">
    <location>
        <begin position="83"/>
        <end position="97"/>
    </location>
</feature>
<feature type="region of interest" description="Disordered" evidence="1">
    <location>
        <begin position="1"/>
        <end position="216"/>
    </location>
</feature>
<evidence type="ECO:0000313" key="2">
    <source>
        <dbReference type="EMBL" id="GFP95140.1"/>
    </source>
</evidence>
<proteinExistence type="predicted"/>